<dbReference type="Proteomes" id="UP000290106">
    <property type="component" value="Unassembled WGS sequence"/>
</dbReference>
<feature type="transmembrane region" description="Helical" evidence="5">
    <location>
        <begin position="314"/>
        <end position="332"/>
    </location>
</feature>
<dbReference type="InterPro" id="IPR044880">
    <property type="entry name" value="NCX_ion-bd_dom_sf"/>
</dbReference>
<evidence type="ECO:0000256" key="5">
    <source>
        <dbReference type="SAM" id="Phobius"/>
    </source>
</evidence>
<feature type="transmembrane region" description="Helical" evidence="5">
    <location>
        <begin position="260"/>
        <end position="282"/>
    </location>
</feature>
<dbReference type="GO" id="GO:0005262">
    <property type="term" value="F:calcium channel activity"/>
    <property type="evidence" value="ECO:0007669"/>
    <property type="project" value="TreeGrafter"/>
</dbReference>
<feature type="domain" description="Sodium/calcium exchanger membrane region" evidence="6">
    <location>
        <begin position="191"/>
        <end position="330"/>
    </location>
</feature>
<organism evidence="7 8">
    <name type="scientific">Blautia faecicola</name>
    <dbReference type="NCBI Taxonomy" id="2509240"/>
    <lineage>
        <taxon>Bacteria</taxon>
        <taxon>Bacillati</taxon>
        <taxon>Bacillota</taxon>
        <taxon>Clostridia</taxon>
        <taxon>Lachnospirales</taxon>
        <taxon>Lachnospiraceae</taxon>
        <taxon>Blautia</taxon>
    </lineage>
</organism>
<name>A0A4Q1RL62_9FIRM</name>
<feature type="transmembrane region" description="Helical" evidence="5">
    <location>
        <begin position="226"/>
        <end position="248"/>
    </location>
</feature>
<feature type="transmembrane region" description="Helical" evidence="5">
    <location>
        <begin position="113"/>
        <end position="133"/>
    </location>
</feature>
<dbReference type="InterPro" id="IPR004837">
    <property type="entry name" value="NaCa_Exmemb"/>
</dbReference>
<evidence type="ECO:0000256" key="2">
    <source>
        <dbReference type="ARBA" id="ARBA00022692"/>
    </source>
</evidence>
<dbReference type="GO" id="GO:0005886">
    <property type="term" value="C:plasma membrane"/>
    <property type="evidence" value="ECO:0007669"/>
    <property type="project" value="TreeGrafter"/>
</dbReference>
<feature type="transmembrane region" description="Helical" evidence="5">
    <location>
        <begin position="12"/>
        <end position="32"/>
    </location>
</feature>
<dbReference type="GO" id="GO:0008273">
    <property type="term" value="F:calcium, potassium:sodium antiporter activity"/>
    <property type="evidence" value="ECO:0007669"/>
    <property type="project" value="TreeGrafter"/>
</dbReference>
<evidence type="ECO:0000313" key="7">
    <source>
        <dbReference type="EMBL" id="RXS76522.1"/>
    </source>
</evidence>
<feature type="transmembrane region" description="Helical" evidence="5">
    <location>
        <begin position="87"/>
        <end position="106"/>
    </location>
</feature>
<reference evidence="7 8" key="1">
    <citation type="submission" date="2019-01" db="EMBL/GenBank/DDBJ databases">
        <title>Blautia sp. nov. KGMB01111 isolated human feces.</title>
        <authorList>
            <person name="Park J.-E."/>
            <person name="Kim J.-S."/>
            <person name="Park S.-H."/>
        </authorList>
    </citation>
    <scope>NUCLEOTIDE SEQUENCE [LARGE SCALE GENOMIC DNA]</scope>
    <source>
        <strain evidence="7 8">KGMB01111</strain>
    </source>
</reference>
<accession>A0A4Q1RL62</accession>
<keyword evidence="3 5" id="KW-1133">Transmembrane helix</keyword>
<dbReference type="NCBIfam" id="TIGR00367">
    <property type="entry name" value="calcium/sodium antiporter"/>
    <property type="match status" value="1"/>
</dbReference>
<dbReference type="OrthoDB" id="9794225at2"/>
<proteinExistence type="predicted"/>
<dbReference type="InterPro" id="IPR004481">
    <property type="entry name" value="K/Na/Ca-exchanger"/>
</dbReference>
<feature type="transmembrane region" description="Helical" evidence="5">
    <location>
        <begin position="145"/>
        <end position="164"/>
    </location>
</feature>
<dbReference type="EMBL" id="SDKC01000001">
    <property type="protein sequence ID" value="RXS76522.1"/>
    <property type="molecule type" value="Genomic_DNA"/>
</dbReference>
<comment type="subcellular location">
    <subcellularLocation>
        <location evidence="1">Membrane</location>
        <topology evidence="1">Multi-pass membrane protein</topology>
    </subcellularLocation>
</comment>
<dbReference type="Gene3D" id="1.20.1420.30">
    <property type="entry name" value="NCX, central ion-binding region"/>
    <property type="match status" value="1"/>
</dbReference>
<evidence type="ECO:0000256" key="3">
    <source>
        <dbReference type="ARBA" id="ARBA00022989"/>
    </source>
</evidence>
<dbReference type="PANTHER" id="PTHR10846">
    <property type="entry name" value="SODIUM/POTASSIUM/CALCIUM EXCHANGER"/>
    <property type="match status" value="1"/>
</dbReference>
<keyword evidence="4 5" id="KW-0472">Membrane</keyword>
<dbReference type="AlphaFoldDB" id="A0A4Q1RL62"/>
<evidence type="ECO:0000259" key="6">
    <source>
        <dbReference type="Pfam" id="PF01699"/>
    </source>
</evidence>
<feature type="transmembrane region" description="Helical" evidence="5">
    <location>
        <begin position="288"/>
        <end position="307"/>
    </location>
</feature>
<dbReference type="RefSeq" id="WP_022172671.1">
    <property type="nucleotide sequence ID" value="NZ_SDKC01000001.1"/>
</dbReference>
<feature type="domain" description="Sodium/calcium exchanger membrane region" evidence="6">
    <location>
        <begin position="14"/>
        <end position="160"/>
    </location>
</feature>
<keyword evidence="8" id="KW-1185">Reference proteome</keyword>
<keyword evidence="2 5" id="KW-0812">Transmembrane</keyword>
<dbReference type="PANTHER" id="PTHR10846:SF8">
    <property type="entry name" value="INNER MEMBRANE PROTEIN YRBG"/>
    <property type="match status" value="1"/>
</dbReference>
<comment type="caution">
    <text evidence="7">The sequence shown here is derived from an EMBL/GenBank/DDBJ whole genome shotgun (WGS) entry which is preliminary data.</text>
</comment>
<gene>
    <name evidence="7" type="ORF">ETP43_15790</name>
</gene>
<dbReference type="Pfam" id="PF01699">
    <property type="entry name" value="Na_Ca_ex"/>
    <property type="match status" value="2"/>
</dbReference>
<sequence>MENFINNAPFALVLVALVIGFVLLIKGADYFVEGSSSVAKRLHVPAIIIGLTIVAMGTSLPETAVSVSASLTGNNELAVSNVVGSNIFNLMVVIGVCGVLATVNVAKETIRRDIPFSLICAGMLLLFGIAGIGDTSSMILGHLDGVIFLGCFAGYIFYMIRTAMKASKEGKQVEIEGGSDEEIRLISMPLSILFIVGGAVAIAIGGDVTVDAAARIAGDLGMSQTLIGLTIVSIGTSLPELVTSIVAAKKNEVDMALGNAVGSNIFNILMVLGIASAISPITLIRENIIDLCVLIVFTVCVWIFAATKKRIGKVEGFCMIALYVAYAIYIVIR</sequence>
<evidence type="ECO:0000313" key="8">
    <source>
        <dbReference type="Proteomes" id="UP000290106"/>
    </source>
</evidence>
<evidence type="ECO:0000256" key="4">
    <source>
        <dbReference type="ARBA" id="ARBA00023136"/>
    </source>
</evidence>
<feature type="transmembrane region" description="Helical" evidence="5">
    <location>
        <begin position="44"/>
        <end position="67"/>
    </location>
</feature>
<feature type="transmembrane region" description="Helical" evidence="5">
    <location>
        <begin position="185"/>
        <end position="206"/>
    </location>
</feature>
<evidence type="ECO:0000256" key="1">
    <source>
        <dbReference type="ARBA" id="ARBA00004141"/>
    </source>
</evidence>
<protein>
    <submittedName>
        <fullName evidence="7">Calcium/sodium antiporter</fullName>
    </submittedName>
</protein>
<dbReference type="GO" id="GO:0006874">
    <property type="term" value="P:intracellular calcium ion homeostasis"/>
    <property type="evidence" value="ECO:0007669"/>
    <property type="project" value="TreeGrafter"/>
</dbReference>